<gene>
    <name evidence="1" type="ORF">EK386_02350</name>
</gene>
<reference evidence="1 2" key="1">
    <citation type="submission" date="2018-12" db="EMBL/GenBank/DDBJ databases">
        <title>Lysinibacillus antri sp. nov., isolated from a cave soil.</title>
        <authorList>
            <person name="Narsing Rao M.P."/>
            <person name="Zhang H."/>
            <person name="Dong Z.-Y."/>
            <person name="Niu X.-K."/>
            <person name="Zhang K."/>
            <person name="Fang B.-Z."/>
            <person name="Kang Y.-Q."/>
            <person name="Xiao M."/>
            <person name="Li W.-J."/>
        </authorList>
    </citation>
    <scope>NUCLEOTIDE SEQUENCE [LARGE SCALE GENOMIC DNA]</scope>
    <source>
        <strain evidence="1 2">SYSU K30002</strain>
    </source>
</reference>
<name>A0A432LHG4_9BACI</name>
<protein>
    <submittedName>
        <fullName evidence="1">Uncharacterized protein</fullName>
    </submittedName>
</protein>
<dbReference type="Proteomes" id="UP000287910">
    <property type="component" value="Unassembled WGS sequence"/>
</dbReference>
<accession>A0A432LHG4</accession>
<dbReference type="RefSeq" id="WP_126657409.1">
    <property type="nucleotide sequence ID" value="NZ_RYYR01000002.1"/>
</dbReference>
<dbReference type="EMBL" id="RYYR01000002">
    <property type="protein sequence ID" value="RUL56492.1"/>
    <property type="molecule type" value="Genomic_DNA"/>
</dbReference>
<organism evidence="1 2">
    <name type="scientific">Lysinibacillus antri</name>
    <dbReference type="NCBI Taxonomy" id="2498145"/>
    <lineage>
        <taxon>Bacteria</taxon>
        <taxon>Bacillati</taxon>
        <taxon>Bacillota</taxon>
        <taxon>Bacilli</taxon>
        <taxon>Bacillales</taxon>
        <taxon>Bacillaceae</taxon>
        <taxon>Lysinibacillus</taxon>
    </lineage>
</organism>
<evidence type="ECO:0000313" key="2">
    <source>
        <dbReference type="Proteomes" id="UP000287910"/>
    </source>
</evidence>
<keyword evidence="2" id="KW-1185">Reference proteome</keyword>
<proteinExistence type="predicted"/>
<evidence type="ECO:0000313" key="1">
    <source>
        <dbReference type="EMBL" id="RUL56492.1"/>
    </source>
</evidence>
<comment type="caution">
    <text evidence="1">The sequence shown here is derived from an EMBL/GenBank/DDBJ whole genome shotgun (WGS) entry which is preliminary data.</text>
</comment>
<sequence length="62" mass="7356">MKSIQMDSMEIEQRFPNFEVISEFTGSIYTMVAVKDGVRYWDYIGKHYGEFLLKERRGRNAS</sequence>
<dbReference type="AlphaFoldDB" id="A0A432LHG4"/>